<evidence type="ECO:0000313" key="3">
    <source>
        <dbReference type="Proteomes" id="UP000177821"/>
    </source>
</evidence>
<evidence type="ECO:0000313" key="2">
    <source>
        <dbReference type="EMBL" id="OGY28405.1"/>
    </source>
</evidence>
<gene>
    <name evidence="2" type="ORF">A3J50_04295</name>
</gene>
<organism evidence="2 3">
    <name type="scientific">Candidatus Woykebacteria bacterium RIFCSPHIGHO2_02_FULL_43_16b</name>
    <dbReference type="NCBI Taxonomy" id="1802601"/>
    <lineage>
        <taxon>Bacteria</taxon>
        <taxon>Candidatus Woykeibacteriota</taxon>
    </lineage>
</organism>
<sequence>MKELEKLQQEVEKIKERNQRVEADKAWETSKTRTAFIGCVTFLLIYIFMVLVKAEQPFLKAGVSVVAYWISTESYGVLKKWWLKKRHG</sequence>
<dbReference type="Proteomes" id="UP000177821">
    <property type="component" value="Unassembled WGS sequence"/>
</dbReference>
<keyword evidence="1" id="KW-0472">Membrane</keyword>
<protein>
    <submittedName>
        <fullName evidence="2">Uncharacterized protein</fullName>
    </submittedName>
</protein>
<evidence type="ECO:0000256" key="1">
    <source>
        <dbReference type="SAM" id="Phobius"/>
    </source>
</evidence>
<name>A0A1G1WKY5_9BACT</name>
<keyword evidence="1" id="KW-1133">Transmembrane helix</keyword>
<accession>A0A1G1WKY5</accession>
<dbReference type="AlphaFoldDB" id="A0A1G1WKY5"/>
<keyword evidence="1" id="KW-0812">Transmembrane</keyword>
<feature type="transmembrane region" description="Helical" evidence="1">
    <location>
        <begin position="35"/>
        <end position="52"/>
    </location>
</feature>
<dbReference type="EMBL" id="MHCX01000052">
    <property type="protein sequence ID" value="OGY28405.1"/>
    <property type="molecule type" value="Genomic_DNA"/>
</dbReference>
<reference evidence="2 3" key="1">
    <citation type="journal article" date="2016" name="Nat. Commun.">
        <title>Thousands of microbial genomes shed light on interconnected biogeochemical processes in an aquifer system.</title>
        <authorList>
            <person name="Anantharaman K."/>
            <person name="Brown C.T."/>
            <person name="Hug L.A."/>
            <person name="Sharon I."/>
            <person name="Castelle C.J."/>
            <person name="Probst A.J."/>
            <person name="Thomas B.C."/>
            <person name="Singh A."/>
            <person name="Wilkins M.J."/>
            <person name="Karaoz U."/>
            <person name="Brodie E.L."/>
            <person name="Williams K.H."/>
            <person name="Hubbard S.S."/>
            <person name="Banfield J.F."/>
        </authorList>
    </citation>
    <scope>NUCLEOTIDE SEQUENCE [LARGE SCALE GENOMIC DNA]</scope>
</reference>
<comment type="caution">
    <text evidence="2">The sequence shown here is derived from an EMBL/GenBank/DDBJ whole genome shotgun (WGS) entry which is preliminary data.</text>
</comment>
<proteinExistence type="predicted"/>